<reference evidence="3" key="1">
    <citation type="journal article" date="2021" name="Front. Microbiol.">
        <title>Comprehensive Comparative Genomics and Phenotyping of Methylobacterium Species.</title>
        <authorList>
            <person name="Alessa O."/>
            <person name="Ogura Y."/>
            <person name="Fujitani Y."/>
            <person name="Takami H."/>
            <person name="Hayashi T."/>
            <person name="Sahin N."/>
            <person name="Tani A."/>
        </authorList>
    </citation>
    <scope>NUCLEOTIDE SEQUENCE</scope>
    <source>
        <strain evidence="3">KCTC 52305</strain>
    </source>
</reference>
<dbReference type="Gene3D" id="3.40.50.720">
    <property type="entry name" value="NAD(P)-binding Rossmann-like Domain"/>
    <property type="match status" value="1"/>
</dbReference>
<keyword evidence="4" id="KW-1185">Reference proteome</keyword>
<evidence type="ECO:0008006" key="5">
    <source>
        <dbReference type="Google" id="ProtNLM"/>
    </source>
</evidence>
<dbReference type="PANTHER" id="PTHR43580:SF2">
    <property type="entry name" value="CYTOKINE-LIKE NUCLEAR FACTOR N-PAC"/>
    <property type="match status" value="1"/>
</dbReference>
<name>A0ABQ4R708_9HYPH</name>
<dbReference type="Pfam" id="PF09130">
    <property type="entry name" value="DUF1932"/>
    <property type="match status" value="1"/>
</dbReference>
<proteinExistence type="predicted"/>
<dbReference type="InterPro" id="IPR006115">
    <property type="entry name" value="6PGDH_NADP-bd"/>
</dbReference>
<dbReference type="InterPro" id="IPR036291">
    <property type="entry name" value="NAD(P)-bd_dom_sf"/>
</dbReference>
<dbReference type="Pfam" id="PF03446">
    <property type="entry name" value="NAD_binding_2"/>
    <property type="match status" value="1"/>
</dbReference>
<dbReference type="InterPro" id="IPR008927">
    <property type="entry name" value="6-PGluconate_DH-like_C_sf"/>
</dbReference>
<dbReference type="Proteomes" id="UP001055167">
    <property type="component" value="Unassembled WGS sequence"/>
</dbReference>
<evidence type="ECO:0000313" key="4">
    <source>
        <dbReference type="Proteomes" id="UP001055167"/>
    </source>
</evidence>
<dbReference type="InterPro" id="IPR013328">
    <property type="entry name" value="6PGD_dom2"/>
</dbReference>
<feature type="domain" description="Phosphogluconate dehydrogenase NAD-binding putative C-terminal" evidence="2">
    <location>
        <begin position="195"/>
        <end position="263"/>
    </location>
</feature>
<dbReference type="InterPro" id="IPR015814">
    <property type="entry name" value="Pgluconate_DH_NAD-bd_C"/>
</dbReference>
<dbReference type="SUPFAM" id="SSF51735">
    <property type="entry name" value="NAD(P)-binding Rossmann-fold domains"/>
    <property type="match status" value="1"/>
</dbReference>
<dbReference type="PANTHER" id="PTHR43580">
    <property type="entry name" value="OXIDOREDUCTASE GLYR1-RELATED"/>
    <property type="match status" value="1"/>
</dbReference>
<evidence type="ECO:0000313" key="3">
    <source>
        <dbReference type="EMBL" id="GJD53490.1"/>
    </source>
</evidence>
<feature type="domain" description="6-phosphogluconate dehydrogenase NADP-binding" evidence="1">
    <location>
        <begin position="7"/>
        <end position="128"/>
    </location>
</feature>
<dbReference type="EMBL" id="BPQH01000030">
    <property type="protein sequence ID" value="GJD53490.1"/>
    <property type="molecule type" value="Genomic_DNA"/>
</dbReference>
<dbReference type="RefSeq" id="WP_162501426.1">
    <property type="nucleotide sequence ID" value="NZ_BPQH01000030.1"/>
</dbReference>
<dbReference type="InterPro" id="IPR051265">
    <property type="entry name" value="HIBADH-related_NP60_sf"/>
</dbReference>
<evidence type="ECO:0000259" key="1">
    <source>
        <dbReference type="Pfam" id="PF03446"/>
    </source>
</evidence>
<protein>
    <recommendedName>
        <fullName evidence="5">NAD(P)-dependent oxidoreductase</fullName>
    </recommendedName>
</protein>
<accession>A0ABQ4R708</accession>
<evidence type="ECO:0000259" key="2">
    <source>
        <dbReference type="Pfam" id="PF09130"/>
    </source>
</evidence>
<comment type="caution">
    <text evidence="3">The sequence shown here is derived from an EMBL/GenBank/DDBJ whole genome shotgun (WGS) entry which is preliminary data.</text>
</comment>
<reference evidence="3" key="2">
    <citation type="submission" date="2021-08" db="EMBL/GenBank/DDBJ databases">
        <authorList>
            <person name="Tani A."/>
            <person name="Ola A."/>
            <person name="Ogura Y."/>
            <person name="Katsura K."/>
            <person name="Hayashi T."/>
        </authorList>
    </citation>
    <scope>NUCLEOTIDE SEQUENCE</scope>
    <source>
        <strain evidence="3">KCTC 52305</strain>
    </source>
</reference>
<organism evidence="3 4">
    <name type="scientific">Methylobacterium crusticola</name>
    <dbReference type="NCBI Taxonomy" id="1697972"/>
    <lineage>
        <taxon>Bacteria</taxon>
        <taxon>Pseudomonadati</taxon>
        <taxon>Pseudomonadota</taxon>
        <taxon>Alphaproteobacteria</taxon>
        <taxon>Hyphomicrobiales</taxon>
        <taxon>Methylobacteriaceae</taxon>
        <taxon>Methylobacterium</taxon>
    </lineage>
</organism>
<dbReference type="SUPFAM" id="SSF48179">
    <property type="entry name" value="6-phosphogluconate dehydrogenase C-terminal domain-like"/>
    <property type="match status" value="1"/>
</dbReference>
<gene>
    <name evidence="3" type="ORF">OPKNFCMD_6266</name>
</gene>
<dbReference type="Gene3D" id="1.10.1040.10">
    <property type="entry name" value="N-(1-d-carboxylethyl)-l-norvaline Dehydrogenase, domain 2"/>
    <property type="match status" value="1"/>
</dbReference>
<sequence length="288" mass="28724">MSARMTIAIVAPGAMGSAVARRVAEHGGTVLTSLAGRGEASRRRAAAAGMQEAGDDEIVARAAVILSIVPPADALALAERFAAPLAAAAGAGPVFVDCNAVGVETVRAAGEAIARAGGRFVDGAIIGLPPKPGEAGPAFYLSGPEAGDLGLLAGLGLAIRPMAGAPVGAASALKLSYAGITKGLTAVASAMVLAAERAGAGPALHAELALSQPELLARFGKTLPDMYGKAYRWVAEMEAIRDFVGRDFPESAVFAGAAGLYARLAADAAGPRAETGTIDRFLGTREPG</sequence>